<comment type="caution">
    <text evidence="1">The sequence shown here is derived from an EMBL/GenBank/DDBJ whole genome shotgun (WGS) entry which is preliminary data.</text>
</comment>
<evidence type="ECO:0000313" key="2">
    <source>
        <dbReference type="Proteomes" id="UP001219568"/>
    </source>
</evidence>
<keyword evidence="2" id="KW-1185">Reference proteome</keyword>
<dbReference type="AlphaFoldDB" id="A0AAD6I298"/>
<protein>
    <submittedName>
        <fullName evidence="1">Uncharacterized protein</fullName>
    </submittedName>
</protein>
<dbReference type="EMBL" id="JAQJZL010000015">
    <property type="protein sequence ID" value="KAJ6027482.1"/>
    <property type="molecule type" value="Genomic_DNA"/>
</dbReference>
<name>A0AAD6I298_PENCN</name>
<gene>
    <name evidence="1" type="ORF">N7460_012299</name>
</gene>
<reference evidence="1" key="2">
    <citation type="submission" date="2023-01" db="EMBL/GenBank/DDBJ databases">
        <authorList>
            <person name="Petersen C."/>
        </authorList>
    </citation>
    <scope>NUCLEOTIDE SEQUENCE</scope>
    <source>
        <strain evidence="1">IBT 15450</strain>
    </source>
</reference>
<accession>A0AAD6I298</accession>
<sequence>MARVSSRRNSSPEVSLIFKDYAIPMNQMKGPYALSRTPNDLRVPWLMRALCYTREEASKNVDRFHISNIEQLGSIRGIIAGGRINQPLKMIGKNIEHGTTLMVSWHWVENCDEQEAARLKMTPHGEGKALLKQKEMYTAES</sequence>
<evidence type="ECO:0000313" key="1">
    <source>
        <dbReference type="EMBL" id="KAJ6027482.1"/>
    </source>
</evidence>
<proteinExistence type="predicted"/>
<dbReference type="Proteomes" id="UP001219568">
    <property type="component" value="Unassembled WGS sequence"/>
</dbReference>
<reference evidence="1" key="1">
    <citation type="journal article" date="2023" name="IMA Fungus">
        <title>Comparative genomic study of the Penicillium genus elucidates a diverse pangenome and 15 lateral gene transfer events.</title>
        <authorList>
            <person name="Petersen C."/>
            <person name="Sorensen T."/>
            <person name="Nielsen M.R."/>
            <person name="Sondergaard T.E."/>
            <person name="Sorensen J.L."/>
            <person name="Fitzpatrick D.A."/>
            <person name="Frisvad J.C."/>
            <person name="Nielsen K.L."/>
        </authorList>
    </citation>
    <scope>NUCLEOTIDE SEQUENCE</scope>
    <source>
        <strain evidence="1">IBT 15450</strain>
    </source>
</reference>
<organism evidence="1 2">
    <name type="scientific">Penicillium canescens</name>
    <dbReference type="NCBI Taxonomy" id="5083"/>
    <lineage>
        <taxon>Eukaryota</taxon>
        <taxon>Fungi</taxon>
        <taxon>Dikarya</taxon>
        <taxon>Ascomycota</taxon>
        <taxon>Pezizomycotina</taxon>
        <taxon>Eurotiomycetes</taxon>
        <taxon>Eurotiomycetidae</taxon>
        <taxon>Eurotiales</taxon>
        <taxon>Aspergillaceae</taxon>
        <taxon>Penicillium</taxon>
    </lineage>
</organism>